<evidence type="ECO:0000313" key="1">
    <source>
        <dbReference type="EMBL" id="AFM05030.1"/>
    </source>
</evidence>
<dbReference type="InterPro" id="IPR012808">
    <property type="entry name" value="CHP02453"/>
</dbReference>
<gene>
    <name evidence="1" type="ordered locus">Fleli_2673</name>
</gene>
<reference evidence="2" key="1">
    <citation type="submission" date="2012-06" db="EMBL/GenBank/DDBJ databases">
        <title>The complete genome of Flexibacter litoralis DSM 6794.</title>
        <authorList>
            <person name="Lucas S."/>
            <person name="Copeland A."/>
            <person name="Lapidus A."/>
            <person name="Glavina del Rio T."/>
            <person name="Dalin E."/>
            <person name="Tice H."/>
            <person name="Bruce D."/>
            <person name="Goodwin L."/>
            <person name="Pitluck S."/>
            <person name="Peters L."/>
            <person name="Ovchinnikova G."/>
            <person name="Lu M."/>
            <person name="Kyrpides N."/>
            <person name="Mavromatis K."/>
            <person name="Ivanova N."/>
            <person name="Brettin T."/>
            <person name="Detter J.C."/>
            <person name="Han C."/>
            <person name="Larimer F."/>
            <person name="Land M."/>
            <person name="Hauser L."/>
            <person name="Markowitz V."/>
            <person name="Cheng J.-F."/>
            <person name="Hugenholtz P."/>
            <person name="Woyke T."/>
            <person name="Wu D."/>
            <person name="Spring S."/>
            <person name="Lang E."/>
            <person name="Kopitz M."/>
            <person name="Brambilla E."/>
            <person name="Klenk H.-P."/>
            <person name="Eisen J.A."/>
        </authorList>
    </citation>
    <scope>NUCLEOTIDE SEQUENCE [LARGE SCALE GENOMIC DNA]</scope>
    <source>
        <strain evidence="2">ATCC 23117 / DSM 6794 / NBRC 15988 / NCIMB 1366 / Sio-4</strain>
    </source>
</reference>
<dbReference type="InterPro" id="IPR015996">
    <property type="entry name" value="UCP028451"/>
</dbReference>
<dbReference type="EMBL" id="CP003345">
    <property type="protein sequence ID" value="AFM05030.1"/>
    <property type="molecule type" value="Genomic_DNA"/>
</dbReference>
<dbReference type="PATRIC" id="fig|880071.3.peg.2659"/>
<name>I4AM45_BERLS</name>
<accession>I4AM45</accession>
<organism evidence="1 2">
    <name type="scientific">Bernardetia litoralis (strain ATCC 23117 / DSM 6794 / NBRC 15988 / NCIMB 1366 / Fx l1 / Sio-4)</name>
    <name type="common">Flexibacter litoralis</name>
    <dbReference type="NCBI Taxonomy" id="880071"/>
    <lineage>
        <taxon>Bacteria</taxon>
        <taxon>Pseudomonadati</taxon>
        <taxon>Bacteroidota</taxon>
        <taxon>Cytophagia</taxon>
        <taxon>Cytophagales</taxon>
        <taxon>Bernardetiaceae</taxon>
        <taxon>Bernardetia</taxon>
    </lineage>
</organism>
<dbReference type="OrthoDB" id="9794241at2"/>
<sequence>MLPLTLTFLKKLHQNNNREWFKEHKKEYETAKAEFSVLVTALLEYFTNQIDPAFSTLTAKDCIFRLNRDVRFSKDKTPYKTYFSAVLHPEGRKTEKPLIYLHIAPTNNSFLAVGVFQPNKEYLKKIREEIDYNADELKAIFNKKEFKNYFNNFEKMANGVLKTAPRGYPKDHENIELLRLKHFVVQKSITDKQLLSNNISTKIAEIAMAGQSLNGWLNVVWEETVENLEN</sequence>
<keyword evidence="2" id="KW-1185">Reference proteome</keyword>
<dbReference type="PANTHER" id="PTHR36452:SF1">
    <property type="entry name" value="DUF2461 DOMAIN-CONTAINING PROTEIN"/>
    <property type="match status" value="1"/>
</dbReference>
<protein>
    <submittedName>
        <fullName evidence="1">TIGR02453 family protein</fullName>
    </submittedName>
</protein>
<dbReference type="PANTHER" id="PTHR36452">
    <property type="entry name" value="CHROMOSOME 12, WHOLE GENOME SHOTGUN SEQUENCE"/>
    <property type="match status" value="1"/>
</dbReference>
<dbReference type="Proteomes" id="UP000006054">
    <property type="component" value="Chromosome"/>
</dbReference>
<dbReference type="KEGG" id="fli:Fleli_2673"/>
<dbReference type="PIRSF" id="PIRSF028451">
    <property type="entry name" value="UCP028451"/>
    <property type="match status" value="1"/>
</dbReference>
<dbReference type="RefSeq" id="WP_014798467.1">
    <property type="nucleotide sequence ID" value="NC_018018.1"/>
</dbReference>
<evidence type="ECO:0000313" key="2">
    <source>
        <dbReference type="Proteomes" id="UP000006054"/>
    </source>
</evidence>
<dbReference type="AlphaFoldDB" id="I4AM45"/>
<proteinExistence type="predicted"/>
<dbReference type="STRING" id="880071.Fleli_2673"/>
<dbReference type="eggNOG" id="COG5587">
    <property type="taxonomic scope" value="Bacteria"/>
</dbReference>
<dbReference type="HOGENOM" id="CLU_036742_2_0_10"/>
<dbReference type="NCBIfam" id="TIGR02453">
    <property type="entry name" value="TIGR02453 family protein"/>
    <property type="match status" value="1"/>
</dbReference>
<dbReference type="Pfam" id="PF09365">
    <property type="entry name" value="DUF2461"/>
    <property type="match status" value="1"/>
</dbReference>